<protein>
    <submittedName>
        <fullName evidence="2">Uncharacterized protein</fullName>
    </submittedName>
</protein>
<dbReference type="EMBL" id="AE000513">
    <property type="protein sequence ID" value="AAF11075.1"/>
    <property type="molecule type" value="Genomic_DNA"/>
</dbReference>
<keyword evidence="1" id="KW-0812">Transmembrane</keyword>
<name>Q9RU90_DEIRA</name>
<dbReference type="PIR" id="H75387">
    <property type="entry name" value="H75387"/>
</dbReference>
<feature type="transmembrane region" description="Helical" evidence="1">
    <location>
        <begin position="20"/>
        <end position="49"/>
    </location>
</feature>
<keyword evidence="3" id="KW-1185">Reference proteome</keyword>
<proteinExistence type="predicted"/>
<dbReference type="STRING" id="243230.DR_1502"/>
<dbReference type="InParanoid" id="Q9RU90"/>
<evidence type="ECO:0000313" key="3">
    <source>
        <dbReference type="Proteomes" id="UP000002524"/>
    </source>
</evidence>
<keyword evidence="1" id="KW-1133">Transmembrane helix</keyword>
<sequence length="169" mass="18122">MSAPCCTKPPVMPASRAADIVFGLVPALLLSPITLLGLVFSGTLGVLALTDLRESWGLVLVSVCILAGVVGWAALLTAIFRRWRGELSLSPWLRAGLWCGVLGAMTTLLPWDSLTLTEQELWPALSEKFGHQLPFLAVALSPLLLTFSYLYRLSSGGNSCLTSQTKHPS</sequence>
<dbReference type="KEGG" id="dra:DR_1502"/>
<dbReference type="PaxDb" id="243230-DR_1502"/>
<evidence type="ECO:0000313" key="2">
    <source>
        <dbReference type="EMBL" id="AAF11075.1"/>
    </source>
</evidence>
<feature type="transmembrane region" description="Helical" evidence="1">
    <location>
        <begin position="92"/>
        <end position="111"/>
    </location>
</feature>
<feature type="transmembrane region" description="Helical" evidence="1">
    <location>
        <begin position="55"/>
        <end position="80"/>
    </location>
</feature>
<dbReference type="HOGENOM" id="CLU_1575897_0_0_0"/>
<reference evidence="2 3" key="1">
    <citation type="journal article" date="1999" name="Science">
        <title>Genome sequence of the radioresistant bacterium Deinococcus radiodurans R1.</title>
        <authorList>
            <person name="White O."/>
            <person name="Eisen J.A."/>
            <person name="Heidelberg J.F."/>
            <person name="Hickey E.K."/>
            <person name="Peterson J.D."/>
            <person name="Dodson R.J."/>
            <person name="Haft D.H."/>
            <person name="Gwinn M.L."/>
            <person name="Nelson W.C."/>
            <person name="Richardson D.L."/>
            <person name="Moffat K.S."/>
            <person name="Qin H."/>
            <person name="Jiang L."/>
            <person name="Pamphile W."/>
            <person name="Crosby M."/>
            <person name="Shen M."/>
            <person name="Vamathevan J.J."/>
            <person name="Lam P."/>
            <person name="McDonald L."/>
            <person name="Utterback T."/>
            <person name="Zalewski C."/>
            <person name="Makarova K.S."/>
            <person name="Aravind L."/>
            <person name="Daly M.J."/>
            <person name="Minton K.W."/>
            <person name="Fleischmann R.D."/>
            <person name="Ketchum K.A."/>
            <person name="Nelson K.E."/>
            <person name="Salzberg S."/>
            <person name="Smith H.O."/>
            <person name="Venter J.C."/>
            <person name="Fraser C.M."/>
        </authorList>
    </citation>
    <scope>NUCLEOTIDE SEQUENCE [LARGE SCALE GENOMIC DNA]</scope>
    <source>
        <strain evidence="3">ATCC 13939 / DSM 20539 / JCM 16871 / LMG 4051 / NBRC 15346 / NCIMB 9279 / R1 / VKM B-1422</strain>
    </source>
</reference>
<dbReference type="AlphaFoldDB" id="Q9RU90"/>
<evidence type="ECO:0000256" key="1">
    <source>
        <dbReference type="SAM" id="Phobius"/>
    </source>
</evidence>
<feature type="transmembrane region" description="Helical" evidence="1">
    <location>
        <begin position="131"/>
        <end position="151"/>
    </location>
</feature>
<dbReference type="PATRIC" id="fig|243230.17.peg.1705"/>
<gene>
    <name evidence="2" type="ordered locus">DR_1502</name>
</gene>
<organism evidence="2 3">
    <name type="scientific">Deinococcus radiodurans (strain ATCC 13939 / DSM 20539 / JCM 16871 / CCUG 27074 / LMG 4051 / NBRC 15346 / NCIMB 9279 / VKM B-1422 / R1)</name>
    <dbReference type="NCBI Taxonomy" id="243230"/>
    <lineage>
        <taxon>Bacteria</taxon>
        <taxon>Thermotogati</taxon>
        <taxon>Deinococcota</taxon>
        <taxon>Deinococci</taxon>
        <taxon>Deinococcales</taxon>
        <taxon>Deinococcaceae</taxon>
        <taxon>Deinococcus</taxon>
    </lineage>
</organism>
<accession>Q9RU90</accession>
<keyword evidence="1" id="KW-0472">Membrane</keyword>
<dbReference type="EnsemblBacteria" id="AAF11075">
    <property type="protein sequence ID" value="AAF11075"/>
    <property type="gene ID" value="DR_1502"/>
</dbReference>
<dbReference type="Proteomes" id="UP000002524">
    <property type="component" value="Chromosome 1"/>
</dbReference>